<dbReference type="EMBL" id="ML996088">
    <property type="protein sequence ID" value="KAF2151050.1"/>
    <property type="molecule type" value="Genomic_DNA"/>
</dbReference>
<dbReference type="Pfam" id="PF00583">
    <property type="entry name" value="Acetyltransf_1"/>
    <property type="match status" value="1"/>
</dbReference>
<evidence type="ECO:0000259" key="2">
    <source>
        <dbReference type="PROSITE" id="PS51186"/>
    </source>
</evidence>
<organism evidence="3 4">
    <name type="scientific">Myriangium duriaei CBS 260.36</name>
    <dbReference type="NCBI Taxonomy" id="1168546"/>
    <lineage>
        <taxon>Eukaryota</taxon>
        <taxon>Fungi</taxon>
        <taxon>Dikarya</taxon>
        <taxon>Ascomycota</taxon>
        <taxon>Pezizomycotina</taxon>
        <taxon>Dothideomycetes</taxon>
        <taxon>Dothideomycetidae</taxon>
        <taxon>Myriangiales</taxon>
        <taxon>Myriangiaceae</taxon>
        <taxon>Myriangium</taxon>
    </lineage>
</organism>
<dbReference type="CDD" id="cd04301">
    <property type="entry name" value="NAT_SF"/>
    <property type="match status" value="1"/>
</dbReference>
<keyword evidence="4" id="KW-1185">Reference proteome</keyword>
<feature type="region of interest" description="Disordered" evidence="1">
    <location>
        <begin position="72"/>
        <end position="92"/>
    </location>
</feature>
<dbReference type="PANTHER" id="PTHR43415:SF3">
    <property type="entry name" value="GNAT-FAMILY ACETYLTRANSFERASE"/>
    <property type="match status" value="1"/>
</dbReference>
<protein>
    <submittedName>
        <fullName evidence="3">Acyl-CoA N-acyltransferase</fullName>
    </submittedName>
</protein>
<reference evidence="3" key="1">
    <citation type="journal article" date="2020" name="Stud. Mycol.">
        <title>101 Dothideomycetes genomes: a test case for predicting lifestyles and emergence of pathogens.</title>
        <authorList>
            <person name="Haridas S."/>
            <person name="Albert R."/>
            <person name="Binder M."/>
            <person name="Bloem J."/>
            <person name="Labutti K."/>
            <person name="Salamov A."/>
            <person name="Andreopoulos B."/>
            <person name="Baker S."/>
            <person name="Barry K."/>
            <person name="Bills G."/>
            <person name="Bluhm B."/>
            <person name="Cannon C."/>
            <person name="Castanera R."/>
            <person name="Culley D."/>
            <person name="Daum C."/>
            <person name="Ezra D."/>
            <person name="Gonzalez J."/>
            <person name="Henrissat B."/>
            <person name="Kuo A."/>
            <person name="Liang C."/>
            <person name="Lipzen A."/>
            <person name="Lutzoni F."/>
            <person name="Magnuson J."/>
            <person name="Mondo S."/>
            <person name="Nolan M."/>
            <person name="Ohm R."/>
            <person name="Pangilinan J."/>
            <person name="Park H.-J."/>
            <person name="Ramirez L."/>
            <person name="Alfaro M."/>
            <person name="Sun H."/>
            <person name="Tritt A."/>
            <person name="Yoshinaga Y."/>
            <person name="Zwiers L.-H."/>
            <person name="Turgeon B."/>
            <person name="Goodwin S."/>
            <person name="Spatafora J."/>
            <person name="Crous P."/>
            <person name="Grigoriev I."/>
        </authorList>
    </citation>
    <scope>NUCLEOTIDE SEQUENCE</scope>
    <source>
        <strain evidence="3">CBS 260.36</strain>
    </source>
</reference>
<dbReference type="PANTHER" id="PTHR43415">
    <property type="entry name" value="SPERMIDINE N(1)-ACETYLTRANSFERASE"/>
    <property type="match status" value="1"/>
</dbReference>
<evidence type="ECO:0000256" key="1">
    <source>
        <dbReference type="SAM" id="MobiDB-lite"/>
    </source>
</evidence>
<evidence type="ECO:0000313" key="4">
    <source>
        <dbReference type="Proteomes" id="UP000799439"/>
    </source>
</evidence>
<name>A0A9P4MED5_9PEZI</name>
<dbReference type="InterPro" id="IPR016181">
    <property type="entry name" value="Acyl_CoA_acyltransferase"/>
</dbReference>
<gene>
    <name evidence="3" type="ORF">K461DRAFT_279823</name>
</gene>
<sequence length="226" mass="25396">MPNTVWASDRLLYRAVENDDDDFIQNLLWADSDTFTTGVGMIPTPPSKKDAGEEREWLQKNLMGAIICLPPSTTAPSTTDNTPPTTDDTTPAAAALANPATSKPNPTPIGFITLSDDGPRCLHHRDATIAISVAKDYQNKGYGSEAILWALEWAFWHANLHRVSIGAFGYNARAIHVYERLGFKFEGRTREVTWYQGRYWDDVDFGMLEGEWRERYKKVEGAMPVR</sequence>
<feature type="domain" description="N-acetyltransferase" evidence="2">
    <location>
        <begin position="11"/>
        <end position="206"/>
    </location>
</feature>
<dbReference type="Proteomes" id="UP000799439">
    <property type="component" value="Unassembled WGS sequence"/>
</dbReference>
<comment type="caution">
    <text evidence="3">The sequence shown here is derived from an EMBL/GenBank/DDBJ whole genome shotgun (WGS) entry which is preliminary data.</text>
</comment>
<dbReference type="GO" id="GO:0016747">
    <property type="term" value="F:acyltransferase activity, transferring groups other than amino-acyl groups"/>
    <property type="evidence" value="ECO:0007669"/>
    <property type="project" value="InterPro"/>
</dbReference>
<accession>A0A9P4MED5</accession>
<proteinExistence type="predicted"/>
<dbReference type="InterPro" id="IPR000182">
    <property type="entry name" value="GNAT_dom"/>
</dbReference>
<dbReference type="Gene3D" id="3.40.630.30">
    <property type="match status" value="1"/>
</dbReference>
<dbReference type="SUPFAM" id="SSF55729">
    <property type="entry name" value="Acyl-CoA N-acyltransferases (Nat)"/>
    <property type="match status" value="1"/>
</dbReference>
<dbReference type="AlphaFoldDB" id="A0A9P4MED5"/>
<dbReference type="PROSITE" id="PS51186">
    <property type="entry name" value="GNAT"/>
    <property type="match status" value="1"/>
</dbReference>
<dbReference type="OrthoDB" id="64477at2759"/>
<evidence type="ECO:0000313" key="3">
    <source>
        <dbReference type="EMBL" id="KAF2151050.1"/>
    </source>
</evidence>